<dbReference type="EMBL" id="FOZW01000001">
    <property type="protein sequence ID" value="SFS42829.1"/>
    <property type="molecule type" value="Genomic_DNA"/>
</dbReference>
<accession>A0A1I6PRJ8</accession>
<proteinExistence type="predicted"/>
<evidence type="ECO:0000313" key="3">
    <source>
        <dbReference type="Proteomes" id="UP000199392"/>
    </source>
</evidence>
<gene>
    <name evidence="2" type="ORF">SAMN04488050_101720</name>
</gene>
<dbReference type="Proteomes" id="UP000199392">
    <property type="component" value="Unassembled WGS sequence"/>
</dbReference>
<evidence type="ECO:0000256" key="1">
    <source>
        <dbReference type="SAM" id="MobiDB-lite"/>
    </source>
</evidence>
<feature type="region of interest" description="Disordered" evidence="1">
    <location>
        <begin position="81"/>
        <end position="125"/>
    </location>
</feature>
<sequence length="125" mass="13513">MDLDKEIARQIDRINGLERDILTRKASAADAKLPAEMRRARAGTLRKAIADLRKRREEVTARFDKEIAGYEAELKALETGPDVDIGGLRGGGTGGGGIRGGDLRRAAADTDDGTLGSQTRKPRKK</sequence>
<protein>
    <submittedName>
        <fullName evidence="2">Uncharacterized protein</fullName>
    </submittedName>
</protein>
<evidence type="ECO:0000313" key="2">
    <source>
        <dbReference type="EMBL" id="SFS42829.1"/>
    </source>
</evidence>
<reference evidence="3" key="1">
    <citation type="submission" date="2016-10" db="EMBL/GenBank/DDBJ databases">
        <authorList>
            <person name="Varghese N."/>
            <person name="Submissions S."/>
        </authorList>
    </citation>
    <scope>NUCLEOTIDE SEQUENCE [LARGE SCALE GENOMIC DNA]</scope>
    <source>
        <strain evidence="3">DSM 26894</strain>
    </source>
</reference>
<feature type="compositionally biased region" description="Gly residues" evidence="1">
    <location>
        <begin position="87"/>
        <end position="100"/>
    </location>
</feature>
<dbReference type="RefSeq" id="WP_092421886.1">
    <property type="nucleotide sequence ID" value="NZ_FNCL01000002.1"/>
</dbReference>
<name>A0A1I6PRJ8_9RHOB</name>
<dbReference type="STRING" id="311180.SAMN04488050_101720"/>
<keyword evidence="3" id="KW-1185">Reference proteome</keyword>
<dbReference type="AlphaFoldDB" id="A0A1I6PRJ8"/>
<organism evidence="2 3">
    <name type="scientific">Alloyangia pacifica</name>
    <dbReference type="NCBI Taxonomy" id="311180"/>
    <lineage>
        <taxon>Bacteria</taxon>
        <taxon>Pseudomonadati</taxon>
        <taxon>Pseudomonadota</taxon>
        <taxon>Alphaproteobacteria</taxon>
        <taxon>Rhodobacterales</taxon>
        <taxon>Roseobacteraceae</taxon>
        <taxon>Alloyangia</taxon>
    </lineage>
</organism>